<dbReference type="EMBL" id="AL590446">
    <property type="protein sequence ID" value="CAD25426.1"/>
    <property type="molecule type" value="Genomic_DNA"/>
</dbReference>
<dbReference type="HOGENOM" id="CLU_375992_0_0_1"/>
<dbReference type="KEGG" id="ecu:ECU06_0660"/>
<evidence type="ECO:0000313" key="3">
    <source>
        <dbReference type="Proteomes" id="UP000000819"/>
    </source>
</evidence>
<feature type="region of interest" description="Disordered" evidence="1">
    <location>
        <begin position="21"/>
        <end position="47"/>
    </location>
</feature>
<dbReference type="InParanoid" id="Q8SVC1"/>
<sequence length="738" mass="83456">MGGRERTEWTTFEKYMDAILFTPGPQDEPDSRGPRVSSYRGGLENGPQVTEDREVLVAILRRRMNLLSGLRVVGAGPMRILGDDNVEMNVIKTSGECEKKSGTLGSVAVGADVYDAVGNEMVVSKTRDDSFLYVRKMMPGFEARTEFLFRRSLDVVESRRTLSFAELHSAAKKDGFLGLVVVDGKPVVLNKPCREVSVGLRSKDEGIMGNGIRGAFTIRLDGLDGSGREVQSVKLMCGYRRSDFSVQFDYHRIHRVMSREKLVGYYLDNKNIPLGRLLDGIVCISQPGSLRENCLGFLELKTSLFFGEAQISPYDLGGSLLFFLWMFGGEGLSLTTNKIIEYIEYVLSELDVCRDSVRDLLFLHETCIFINMVISSSFRVWRTGNSKNRWLGGTGPESRCGWTGRRHVWTGTCLGESCVVSAYYRRSPGTFVFTLQRDGCGERICRGDAKPIVRSSIGDLLLESLKASRTERIGNQSLGLGRLLLVYRRLDKISRKGLGGFMDEDEVGRLVVSILEGNGVHEKEVLLLCTIVKDISRIVPVKVSVLDKALVRCIVGVVSMFRKRLRNLLRKGEGSASDVFLPIRRFYGRLRYLGSRIHEEVFESDLHHAIEEECFHRLRKASGDVRSGLRQVGLCRRVHEEHLRTFSSLRREIELSYCLEEKRALMRFYDVKRIKRVLRSPEILEKEVCKMIGEGATADDDMHNRYKLYLYECIKENAGVVSKDRYDETMAAVNKCFI</sequence>
<organism evidence="2 3">
    <name type="scientific">Encephalitozoon cuniculi (strain GB-M1)</name>
    <name type="common">Microsporidian parasite</name>
    <dbReference type="NCBI Taxonomy" id="284813"/>
    <lineage>
        <taxon>Eukaryota</taxon>
        <taxon>Fungi</taxon>
        <taxon>Fungi incertae sedis</taxon>
        <taxon>Microsporidia</taxon>
        <taxon>Unikaryonidae</taxon>
        <taxon>Encephalitozoon</taxon>
    </lineage>
</organism>
<dbReference type="AlphaFoldDB" id="Q8SVC1"/>
<reference evidence="2 3" key="1">
    <citation type="journal article" date="2001" name="Nature">
        <title>Genome sequence and gene compaction of the eukaryote parasite Encephalitozoon cuniculi.</title>
        <authorList>
            <person name="Katinka M.D."/>
            <person name="Duprat S."/>
            <person name="Cornillot E."/>
            <person name="Metenier G."/>
            <person name="Thomarat F."/>
            <person name="Prensier G."/>
            <person name="Barbe V."/>
            <person name="Peyretaillade E."/>
            <person name="Brottier P."/>
            <person name="Wincker P."/>
            <person name="Delbac F."/>
            <person name="El Alaoui H."/>
            <person name="Peyret P."/>
            <person name="Saurin W."/>
            <person name="Gouy M."/>
            <person name="Weissenbach J."/>
            <person name="Vivares C.P."/>
        </authorList>
    </citation>
    <scope>NUCLEOTIDE SEQUENCE [LARGE SCALE GENOMIC DNA]</scope>
    <source>
        <strain evidence="2 3">GB-M1</strain>
    </source>
</reference>
<protein>
    <submittedName>
        <fullName evidence="2">Uncharacterized protein</fullName>
    </submittedName>
</protein>
<keyword evidence="3" id="KW-1185">Reference proteome</keyword>
<dbReference type="GeneID" id="859246"/>
<evidence type="ECO:0000313" key="2">
    <source>
        <dbReference type="EMBL" id="CAD25426.1"/>
    </source>
</evidence>
<accession>Q8SVC1</accession>
<name>Q8SVC1_ENCCU</name>
<dbReference type="Proteomes" id="UP000000819">
    <property type="component" value="Chromosome VI"/>
</dbReference>
<dbReference type="OrthoDB" id="2192229at2759"/>
<reference evidence="2 3" key="2">
    <citation type="journal article" date="2009" name="BMC Genomics">
        <title>Identification of transcriptional signals in Encephalitozoon cuniculi widespread among Microsporidia phylum: support for accurate structural genome annotation.</title>
        <authorList>
            <person name="Peyretaillade E."/>
            <person name="Goncalves O."/>
            <person name="Terrat S."/>
            <person name="Dugat-Bony E."/>
            <person name="Wincker P."/>
            <person name="Cornman R.S."/>
            <person name="Evans J.D."/>
            <person name="Delbac F."/>
            <person name="Peyret P."/>
        </authorList>
    </citation>
    <scope>NUCLEOTIDE SEQUENCE [LARGE SCALE GENOMIC DNA]</scope>
    <source>
        <strain evidence="2 3">GB-M1</strain>
    </source>
</reference>
<dbReference type="RefSeq" id="NP_585822.1">
    <property type="nucleotide sequence ID" value="NM_001041444.1"/>
</dbReference>
<proteinExistence type="predicted"/>
<gene>
    <name evidence="2" type="ordered locus">ECU06_0660</name>
</gene>
<evidence type="ECO:0000256" key="1">
    <source>
        <dbReference type="SAM" id="MobiDB-lite"/>
    </source>
</evidence>
<dbReference type="VEuPathDB" id="MicrosporidiaDB:ECU06_0660"/>